<dbReference type="GO" id="GO:0016020">
    <property type="term" value="C:membrane"/>
    <property type="evidence" value="ECO:0007669"/>
    <property type="project" value="UniProtKB-SubCell"/>
</dbReference>
<dbReference type="EMBL" id="CAUYUE010000011">
    <property type="protein sequence ID" value="CAK0785037.1"/>
    <property type="molecule type" value="Genomic_DNA"/>
</dbReference>
<organism evidence="8 9">
    <name type="scientific">Coccomyxa viridis</name>
    <dbReference type="NCBI Taxonomy" id="1274662"/>
    <lineage>
        <taxon>Eukaryota</taxon>
        <taxon>Viridiplantae</taxon>
        <taxon>Chlorophyta</taxon>
        <taxon>core chlorophytes</taxon>
        <taxon>Trebouxiophyceae</taxon>
        <taxon>Trebouxiophyceae incertae sedis</taxon>
        <taxon>Coccomyxaceae</taxon>
        <taxon>Coccomyxa</taxon>
    </lineage>
</organism>
<reference evidence="8 9" key="1">
    <citation type="submission" date="2023-10" db="EMBL/GenBank/DDBJ databases">
        <authorList>
            <person name="Maclean D."/>
            <person name="Macfadyen A."/>
        </authorList>
    </citation>
    <scope>NUCLEOTIDE SEQUENCE [LARGE SCALE GENOMIC DNA]</scope>
</reference>
<dbReference type="PRINTS" id="PR00125">
    <property type="entry name" value="ATPASEDELTA"/>
</dbReference>
<evidence type="ECO:0000256" key="3">
    <source>
        <dbReference type="ARBA" id="ARBA00022448"/>
    </source>
</evidence>
<keyword evidence="9" id="KW-1185">Reference proteome</keyword>
<evidence type="ECO:0000256" key="6">
    <source>
        <dbReference type="ARBA" id="ARBA00023136"/>
    </source>
</evidence>
<dbReference type="Pfam" id="PF00213">
    <property type="entry name" value="OSCP"/>
    <property type="match status" value="1"/>
</dbReference>
<dbReference type="AlphaFoldDB" id="A0AAV1IFR7"/>
<dbReference type="HAMAP" id="MF_01416">
    <property type="entry name" value="ATP_synth_delta_bact"/>
    <property type="match status" value="1"/>
</dbReference>
<comment type="subcellular location">
    <subcellularLocation>
        <location evidence="1">Membrane</location>
    </subcellularLocation>
</comment>
<evidence type="ECO:0000256" key="2">
    <source>
        <dbReference type="ARBA" id="ARBA00007046"/>
    </source>
</evidence>
<protein>
    <recommendedName>
        <fullName evidence="10">ATP synthase subunit 5, mitochondrial</fullName>
    </recommendedName>
</protein>
<evidence type="ECO:0000313" key="8">
    <source>
        <dbReference type="EMBL" id="CAK0785037.1"/>
    </source>
</evidence>
<keyword evidence="4" id="KW-0375">Hydrogen ion transport</keyword>
<comment type="similarity">
    <text evidence="2">Belongs to the ATPase delta chain family.</text>
</comment>
<evidence type="ECO:0000256" key="1">
    <source>
        <dbReference type="ARBA" id="ARBA00004370"/>
    </source>
</evidence>
<dbReference type="InterPro" id="IPR000711">
    <property type="entry name" value="ATPase_OSCP/dsu"/>
</dbReference>
<keyword evidence="3" id="KW-0813">Transport</keyword>
<dbReference type="Proteomes" id="UP001314263">
    <property type="component" value="Unassembled WGS sequence"/>
</dbReference>
<sequence>MLRLTVALLARGQRLRSLATEQTGTQVRSFAAQKAEGALQKPDIPIHGIHGRYALALFEAGNKQGHLDQIDTDLKQIITLMKGDEVFQQYLQDPGVKKAEKSASLGALLKDMKASETTSSLFELLAENNRLSLVPKIAETYEEITAAARGEIKAIITTAEKVGQDNLRSLKKGLEGTLEKGQKLVLEERVEPAIIGGIVIDVGEKHIDLSILTRVKKIEQALQDSA</sequence>
<comment type="caution">
    <text evidence="8">The sequence shown here is derived from an EMBL/GenBank/DDBJ whole genome shotgun (WGS) entry which is preliminary data.</text>
</comment>
<keyword evidence="7" id="KW-0066">ATP synthesis</keyword>
<name>A0AAV1IFR7_9CHLO</name>
<evidence type="ECO:0008006" key="10">
    <source>
        <dbReference type="Google" id="ProtNLM"/>
    </source>
</evidence>
<evidence type="ECO:0000256" key="4">
    <source>
        <dbReference type="ARBA" id="ARBA00022781"/>
    </source>
</evidence>
<dbReference type="SUPFAM" id="SSF47928">
    <property type="entry name" value="N-terminal domain of the delta subunit of the F1F0-ATP synthase"/>
    <property type="match status" value="1"/>
</dbReference>
<evidence type="ECO:0000313" key="9">
    <source>
        <dbReference type="Proteomes" id="UP001314263"/>
    </source>
</evidence>
<dbReference type="GO" id="GO:0046933">
    <property type="term" value="F:proton-transporting ATP synthase activity, rotational mechanism"/>
    <property type="evidence" value="ECO:0007669"/>
    <property type="project" value="InterPro"/>
</dbReference>
<evidence type="ECO:0000256" key="7">
    <source>
        <dbReference type="ARBA" id="ARBA00023310"/>
    </source>
</evidence>
<dbReference type="Gene3D" id="1.10.520.20">
    <property type="entry name" value="N-terminal domain of the delta subunit of the F1F0-ATP synthase"/>
    <property type="match status" value="1"/>
</dbReference>
<dbReference type="NCBIfam" id="TIGR01145">
    <property type="entry name" value="ATP_synt_delta"/>
    <property type="match status" value="1"/>
</dbReference>
<dbReference type="PANTHER" id="PTHR11910">
    <property type="entry name" value="ATP SYNTHASE DELTA CHAIN"/>
    <property type="match status" value="1"/>
</dbReference>
<dbReference type="InterPro" id="IPR026015">
    <property type="entry name" value="ATP_synth_OSCP/delta_N_sf"/>
</dbReference>
<keyword evidence="6" id="KW-0472">Membrane</keyword>
<gene>
    <name evidence="8" type="ORF">CVIRNUC_008242</name>
</gene>
<evidence type="ECO:0000256" key="5">
    <source>
        <dbReference type="ARBA" id="ARBA00023065"/>
    </source>
</evidence>
<accession>A0AAV1IFR7</accession>
<proteinExistence type="inferred from homology"/>
<keyword evidence="5" id="KW-0406">Ion transport</keyword>